<feature type="binding site" evidence="9">
    <location>
        <position position="62"/>
    </location>
    <ligand>
        <name>substrate</name>
    </ligand>
</feature>
<dbReference type="GeneID" id="78342386"/>
<comment type="pathway">
    <text evidence="1 9">Amino-acid biosynthesis; L-arginine biosynthesis; N(2)-acetyl-L-ornithine from L-glutamate: step 2/4.</text>
</comment>
<dbReference type="OrthoDB" id="9803155at2"/>
<dbReference type="PANTHER" id="PTHR23342:SF0">
    <property type="entry name" value="N-ACETYLGLUTAMATE SYNTHASE, MITOCHONDRIAL"/>
    <property type="match status" value="1"/>
</dbReference>
<dbReference type="KEGG" id="acou:A5CBH24_16690"/>
<dbReference type="EC" id="2.7.2.8" evidence="9"/>
<dbReference type="Gene3D" id="3.40.1160.10">
    <property type="entry name" value="Acetylglutamate kinase-like"/>
    <property type="match status" value="1"/>
</dbReference>
<dbReference type="GO" id="GO:0005737">
    <property type="term" value="C:cytoplasm"/>
    <property type="evidence" value="ECO:0007669"/>
    <property type="project" value="UniProtKB-SubCell"/>
</dbReference>
<dbReference type="EMBL" id="AP019735">
    <property type="protein sequence ID" value="BBL04356.1"/>
    <property type="molecule type" value="Genomic_DNA"/>
</dbReference>
<dbReference type="GO" id="GO:0042450">
    <property type="term" value="P:L-arginine biosynthetic process via ornithine"/>
    <property type="evidence" value="ECO:0007669"/>
    <property type="project" value="UniProtKB-UniRule"/>
</dbReference>
<accession>A0A4Y1XLV2</accession>
<sequence length="258" mass="26496">MERITVVKIGGNVIDSPEATARFVEAFAALEGPKMLIHGGGKLATRLAAQLGIESRMVDGRRITDRETLDVVTMVYAGLINKRLVAALSAAGCRAIGLSGADGDAVTSVRRAAGAVDYGYVGDIAEGGVNVELLRTLLDAGLTPVFSAITCDGRGTLLNTNADSVASAVAVAASRIAPTQLVFCFEKAGVLRDVEDERSVIAEITPDTYAALRAEGAISAGMLPKIDGALRAVASGVESVVIKQAEALLDAGGTTIRG</sequence>
<evidence type="ECO:0000256" key="7">
    <source>
        <dbReference type="ARBA" id="ARBA00022840"/>
    </source>
</evidence>
<comment type="catalytic activity">
    <reaction evidence="8 9">
        <text>N-acetyl-L-glutamate + ATP = N-acetyl-L-glutamyl 5-phosphate + ADP</text>
        <dbReference type="Rhea" id="RHEA:14629"/>
        <dbReference type="ChEBI" id="CHEBI:30616"/>
        <dbReference type="ChEBI" id="CHEBI:44337"/>
        <dbReference type="ChEBI" id="CHEBI:57936"/>
        <dbReference type="ChEBI" id="CHEBI:456216"/>
        <dbReference type="EC" id="2.7.2.8"/>
    </reaction>
</comment>
<dbReference type="InterPro" id="IPR037528">
    <property type="entry name" value="ArgB"/>
</dbReference>
<gene>
    <name evidence="9 10" type="primary">argB</name>
    <name evidence="10" type="ORF">A5CBH24_16690</name>
</gene>
<dbReference type="InterPro" id="IPR001048">
    <property type="entry name" value="Asp/Glu/Uridylate_kinase"/>
</dbReference>
<feature type="site" description="Transition state stabilizer" evidence="9">
    <location>
        <position position="8"/>
    </location>
</feature>
<dbReference type="GO" id="GO:0003991">
    <property type="term" value="F:acetylglutamate kinase activity"/>
    <property type="evidence" value="ECO:0007669"/>
    <property type="project" value="UniProtKB-UniRule"/>
</dbReference>
<comment type="function">
    <text evidence="9">Catalyzes the ATP-dependent phosphorylation of N-acetyl-L-glutamate.</text>
</comment>
<protein>
    <recommendedName>
        <fullName evidence="9">Acetylglutamate kinase</fullName>
        <ecNumber evidence="9">2.7.2.8</ecNumber>
    </recommendedName>
    <alternativeName>
        <fullName evidence="9">N-acetyl-L-glutamate 5-phosphotransferase</fullName>
    </alternativeName>
    <alternativeName>
        <fullName evidence="9">NAG kinase</fullName>
        <shortName evidence="9">NAGK</shortName>
    </alternativeName>
</protein>
<reference evidence="11" key="1">
    <citation type="submission" date="2019-06" db="EMBL/GenBank/DDBJ databases">
        <title>Alistipes onderdonkii subsp. vulgaris subsp. nov., Alistipes dispar sp. nov. and Alistipes communis sp. nov., isolated from human faeces, and creation of Alistipes onderdonkii subsp. onderdonkii subsp. nov.</title>
        <authorList>
            <person name="Sakamoto M."/>
            <person name="Ikeyama N."/>
            <person name="Ogata Y."/>
            <person name="Suda W."/>
            <person name="Iino T."/>
            <person name="Hattori M."/>
            <person name="Ohkuma M."/>
        </authorList>
    </citation>
    <scope>NUCLEOTIDE SEQUENCE [LARGE SCALE GENOMIC DNA]</scope>
    <source>
        <strain evidence="11">5CBH24</strain>
    </source>
</reference>
<feature type="binding site" evidence="9">
    <location>
        <begin position="40"/>
        <end position="41"/>
    </location>
    <ligand>
        <name>substrate</name>
    </ligand>
</feature>
<evidence type="ECO:0000256" key="6">
    <source>
        <dbReference type="ARBA" id="ARBA00022777"/>
    </source>
</evidence>
<name>A0A4Y1WVU4_9BACT</name>
<dbReference type="RefSeq" id="WP_019130195.1">
    <property type="nucleotide sequence ID" value="NZ_AP019735.1"/>
</dbReference>
<keyword evidence="7 9" id="KW-0067">ATP-binding</keyword>
<feature type="binding site" evidence="9">
    <location>
        <position position="159"/>
    </location>
    <ligand>
        <name>substrate</name>
    </ligand>
</feature>
<dbReference type="SUPFAM" id="SSF53633">
    <property type="entry name" value="Carbamate kinase-like"/>
    <property type="match status" value="1"/>
</dbReference>
<keyword evidence="4 9" id="KW-0808">Transferase</keyword>
<keyword evidence="11" id="KW-1185">Reference proteome</keyword>
<dbReference type="NCBIfam" id="TIGR00761">
    <property type="entry name" value="argB"/>
    <property type="match status" value="1"/>
</dbReference>
<dbReference type="PIRSF" id="PIRSF000728">
    <property type="entry name" value="NAGK"/>
    <property type="match status" value="1"/>
</dbReference>
<dbReference type="Proteomes" id="UP000318946">
    <property type="component" value="Chromosome"/>
</dbReference>
<keyword evidence="3 9" id="KW-0028">Amino-acid biosynthesis</keyword>
<evidence type="ECO:0000256" key="4">
    <source>
        <dbReference type="ARBA" id="ARBA00022679"/>
    </source>
</evidence>
<evidence type="ECO:0000256" key="5">
    <source>
        <dbReference type="ARBA" id="ARBA00022741"/>
    </source>
</evidence>
<keyword evidence="6 9" id="KW-0418">Kinase</keyword>
<dbReference type="UniPathway" id="UPA00068">
    <property type="reaction ID" value="UER00107"/>
</dbReference>
<feature type="site" description="Transition state stabilizer" evidence="9">
    <location>
        <position position="225"/>
    </location>
</feature>
<evidence type="ECO:0000256" key="9">
    <source>
        <dbReference type="HAMAP-Rule" id="MF_00082"/>
    </source>
</evidence>
<evidence type="ECO:0000313" key="10">
    <source>
        <dbReference type="EMBL" id="BBL04356.1"/>
    </source>
</evidence>
<proteinExistence type="inferred from homology"/>
<evidence type="ECO:0000313" key="11">
    <source>
        <dbReference type="Proteomes" id="UP000318946"/>
    </source>
</evidence>
<comment type="similarity">
    <text evidence="9">Belongs to the acetylglutamate kinase family. ArgB subfamily.</text>
</comment>
<dbReference type="Pfam" id="PF00696">
    <property type="entry name" value="AA_kinase"/>
    <property type="match status" value="1"/>
</dbReference>
<dbReference type="InterPro" id="IPR004662">
    <property type="entry name" value="AcgluKinase_fam"/>
</dbReference>
<evidence type="ECO:0000256" key="8">
    <source>
        <dbReference type="ARBA" id="ARBA00048141"/>
    </source>
</evidence>
<dbReference type="PANTHER" id="PTHR23342">
    <property type="entry name" value="N-ACETYLGLUTAMATE SYNTHASE"/>
    <property type="match status" value="1"/>
</dbReference>
<keyword evidence="5 9" id="KW-0547">Nucleotide-binding</keyword>
<dbReference type="CDD" id="cd04238">
    <property type="entry name" value="AAK_NAGK-like"/>
    <property type="match status" value="1"/>
</dbReference>
<keyword evidence="2 9" id="KW-0055">Arginine biosynthesis</keyword>
<keyword evidence="9" id="KW-0963">Cytoplasm</keyword>
<dbReference type="GO" id="GO:0005524">
    <property type="term" value="F:ATP binding"/>
    <property type="evidence" value="ECO:0007669"/>
    <property type="project" value="UniProtKB-UniRule"/>
</dbReference>
<accession>A0A4Y1WVU4</accession>
<comment type="subcellular location">
    <subcellularLocation>
        <location evidence="9">Cytoplasm</location>
    </subcellularLocation>
</comment>
<organism evidence="10 11">
    <name type="scientific">Alistipes communis</name>
    <dbReference type="NCBI Taxonomy" id="2585118"/>
    <lineage>
        <taxon>Bacteria</taxon>
        <taxon>Pseudomonadati</taxon>
        <taxon>Bacteroidota</taxon>
        <taxon>Bacteroidia</taxon>
        <taxon>Bacteroidales</taxon>
        <taxon>Rikenellaceae</taxon>
        <taxon>Alistipes</taxon>
    </lineage>
</organism>
<evidence type="ECO:0000256" key="1">
    <source>
        <dbReference type="ARBA" id="ARBA00004828"/>
    </source>
</evidence>
<dbReference type="AlphaFoldDB" id="A0A4Y1WVU4"/>
<evidence type="ECO:0000256" key="2">
    <source>
        <dbReference type="ARBA" id="ARBA00022571"/>
    </source>
</evidence>
<dbReference type="InterPro" id="IPR036393">
    <property type="entry name" value="AceGlu_kinase-like_sf"/>
</dbReference>
<evidence type="ECO:0000256" key="3">
    <source>
        <dbReference type="ARBA" id="ARBA00022605"/>
    </source>
</evidence>
<dbReference type="HAMAP" id="MF_00082">
    <property type="entry name" value="ArgB"/>
    <property type="match status" value="1"/>
</dbReference>